<dbReference type="InterPro" id="IPR012910">
    <property type="entry name" value="Plug_dom"/>
</dbReference>
<evidence type="ECO:0000256" key="9">
    <source>
        <dbReference type="ARBA" id="ARBA00023170"/>
    </source>
</evidence>
<keyword evidence="9" id="KW-0675">Receptor</keyword>
<keyword evidence="4 11" id="KW-1134">Transmembrane beta strand</keyword>
<keyword evidence="5 11" id="KW-0812">Transmembrane</keyword>
<feature type="chain" id="PRO_5015571426" description="TonB-dependent receptor" evidence="13">
    <location>
        <begin position="21"/>
        <end position="665"/>
    </location>
</feature>
<evidence type="ECO:0000256" key="1">
    <source>
        <dbReference type="ARBA" id="ARBA00004571"/>
    </source>
</evidence>
<dbReference type="RefSeq" id="WP_108604823.1">
    <property type="nucleotide sequence ID" value="NZ_CP026604.1"/>
</dbReference>
<dbReference type="InterPro" id="IPR039426">
    <property type="entry name" value="TonB-dep_rcpt-like"/>
</dbReference>
<dbReference type="Gene3D" id="2.170.130.10">
    <property type="entry name" value="TonB-dependent receptor, plug domain"/>
    <property type="match status" value="1"/>
</dbReference>
<dbReference type="EMBL" id="CP026604">
    <property type="protein sequence ID" value="AWB68771.1"/>
    <property type="molecule type" value="Genomic_DNA"/>
</dbReference>
<evidence type="ECO:0000256" key="12">
    <source>
        <dbReference type="RuleBase" id="RU003357"/>
    </source>
</evidence>
<dbReference type="PANTHER" id="PTHR30069">
    <property type="entry name" value="TONB-DEPENDENT OUTER MEMBRANE RECEPTOR"/>
    <property type="match status" value="1"/>
</dbReference>
<dbReference type="GO" id="GO:0009279">
    <property type="term" value="C:cell outer membrane"/>
    <property type="evidence" value="ECO:0007669"/>
    <property type="project" value="UniProtKB-SubCell"/>
</dbReference>
<keyword evidence="17" id="KW-1185">Reference proteome</keyword>
<comment type="subcellular location">
    <subcellularLocation>
        <location evidence="1 11">Cell outer membrane</location>
        <topology evidence="1 11">Multi-pass membrane protein</topology>
    </subcellularLocation>
</comment>
<dbReference type="SUPFAM" id="SSF56935">
    <property type="entry name" value="Porins"/>
    <property type="match status" value="1"/>
</dbReference>
<feature type="domain" description="TonB-dependent receptor plug" evidence="15">
    <location>
        <begin position="54"/>
        <end position="162"/>
    </location>
</feature>
<dbReference type="Proteomes" id="UP000244441">
    <property type="component" value="Chromosome"/>
</dbReference>
<evidence type="ECO:0000256" key="13">
    <source>
        <dbReference type="SAM" id="SignalP"/>
    </source>
</evidence>
<dbReference type="Gene3D" id="2.40.170.20">
    <property type="entry name" value="TonB-dependent receptor, beta-barrel domain"/>
    <property type="match status" value="1"/>
</dbReference>
<evidence type="ECO:0000259" key="14">
    <source>
        <dbReference type="Pfam" id="PF00593"/>
    </source>
</evidence>
<dbReference type="InterPro" id="IPR036942">
    <property type="entry name" value="Beta-barrel_TonB_sf"/>
</dbReference>
<evidence type="ECO:0008006" key="18">
    <source>
        <dbReference type="Google" id="ProtNLM"/>
    </source>
</evidence>
<dbReference type="InterPro" id="IPR037066">
    <property type="entry name" value="Plug_dom_sf"/>
</dbReference>
<protein>
    <recommendedName>
        <fullName evidence="18">TonB-dependent receptor</fullName>
    </recommendedName>
</protein>
<keyword evidence="6 13" id="KW-0732">Signal</keyword>
<evidence type="ECO:0000313" key="16">
    <source>
        <dbReference type="EMBL" id="AWB68771.1"/>
    </source>
</evidence>
<feature type="signal peptide" evidence="13">
    <location>
        <begin position="1"/>
        <end position="20"/>
    </location>
</feature>
<dbReference type="PANTHER" id="PTHR30069:SF29">
    <property type="entry name" value="HEMOGLOBIN AND HEMOGLOBIN-HAPTOGLOBIN-BINDING PROTEIN 1-RELATED"/>
    <property type="match status" value="1"/>
</dbReference>
<reference evidence="16 17" key="1">
    <citation type="submission" date="2018-01" db="EMBL/GenBank/DDBJ databases">
        <title>Genome sequence of a Cantenovulum-like bacteria.</title>
        <authorList>
            <person name="Tan W.R."/>
            <person name="Lau N.-S."/>
            <person name="Go F."/>
            <person name="Amirul A.-A.A."/>
        </authorList>
    </citation>
    <scope>NUCLEOTIDE SEQUENCE [LARGE SCALE GENOMIC DNA]</scope>
    <source>
        <strain evidence="16 17">CCB-QB4</strain>
    </source>
</reference>
<comment type="similarity">
    <text evidence="2">Belongs to the TonB-dependent receptor family. Hemoglobin/haptoglobin binding protein subfamily.</text>
</comment>
<organism evidence="16 17">
    <name type="scientific">Saccharobesus litoralis</name>
    <dbReference type="NCBI Taxonomy" id="2172099"/>
    <lineage>
        <taxon>Bacteria</taxon>
        <taxon>Pseudomonadati</taxon>
        <taxon>Pseudomonadota</taxon>
        <taxon>Gammaproteobacteria</taxon>
        <taxon>Alteromonadales</taxon>
        <taxon>Alteromonadaceae</taxon>
        <taxon>Saccharobesus</taxon>
    </lineage>
</organism>
<feature type="domain" description="TonB-dependent receptor-like beta-barrel" evidence="14">
    <location>
        <begin position="201"/>
        <end position="632"/>
    </location>
</feature>
<keyword evidence="7 12" id="KW-0798">TonB box</keyword>
<dbReference type="PROSITE" id="PS52016">
    <property type="entry name" value="TONB_DEPENDENT_REC_3"/>
    <property type="match status" value="1"/>
</dbReference>
<evidence type="ECO:0000313" key="17">
    <source>
        <dbReference type="Proteomes" id="UP000244441"/>
    </source>
</evidence>
<evidence type="ECO:0000256" key="8">
    <source>
        <dbReference type="ARBA" id="ARBA00023136"/>
    </source>
</evidence>
<dbReference type="GO" id="GO:0015344">
    <property type="term" value="F:siderophore uptake transmembrane transporter activity"/>
    <property type="evidence" value="ECO:0007669"/>
    <property type="project" value="TreeGrafter"/>
</dbReference>
<evidence type="ECO:0000256" key="6">
    <source>
        <dbReference type="ARBA" id="ARBA00022729"/>
    </source>
</evidence>
<keyword evidence="8 11" id="KW-0472">Membrane</keyword>
<evidence type="ECO:0000256" key="7">
    <source>
        <dbReference type="ARBA" id="ARBA00023077"/>
    </source>
</evidence>
<gene>
    <name evidence="16" type="ORF">C2869_21265</name>
</gene>
<evidence type="ECO:0000256" key="2">
    <source>
        <dbReference type="ARBA" id="ARBA00008143"/>
    </source>
</evidence>
<accession>A0A2S0VX31</accession>
<evidence type="ECO:0000256" key="4">
    <source>
        <dbReference type="ARBA" id="ARBA00022452"/>
    </source>
</evidence>
<dbReference type="AlphaFoldDB" id="A0A2S0VX31"/>
<proteinExistence type="inferred from homology"/>
<evidence type="ECO:0000256" key="10">
    <source>
        <dbReference type="ARBA" id="ARBA00023237"/>
    </source>
</evidence>
<dbReference type="Pfam" id="PF00593">
    <property type="entry name" value="TonB_dep_Rec_b-barrel"/>
    <property type="match status" value="1"/>
</dbReference>
<evidence type="ECO:0000256" key="11">
    <source>
        <dbReference type="PROSITE-ProRule" id="PRU01360"/>
    </source>
</evidence>
<dbReference type="InterPro" id="IPR000531">
    <property type="entry name" value="Beta-barrel_TonB"/>
</dbReference>
<sequence>MYKNFLFISMLALVSFTSVAKNHNSELDLFELSLEQLIDIPVSSASLFAESRISAAASVEKINEEEWLRWGARRNTDALLRTPSIQAYPTFFGGHAIAVRGYAQLLSVRGLATLIDGVPVNDMIFGSAQYNSEHTTLGVVDSIELVKGPGSTLYGTDAFHGTLQFNTYYRQKNEVKLGAQLASPDYQQANLKWSQEIPNVGWLNLSADSRNSEKWRWHYTNLNDNLLTARQTQYQAQSFNLKLHNAATQKLSYKISYHHNNMLGDEFVGGGHTFGYQQNDISMADQSINLWQASSQYQMTDASQIGIKTYLWNNKRLNSFEIGTGIFLQDHQLKTHSAQAFWQYQDQNRNRLYVGVENYQQKIAKSHTHIIDQQGQRQNTIEQAEQGATRKINSVFAQGRWVTPISPLSIELGIRLDDYQAFGNQTTPRLGAIYQIENNKTVKALYSTAFRAAVSLEQFGSTAIKGSQNIKPEEIETYELIWLHQLNDHLAYQVSYFHSHWQDGIISTAIDNDPVFSTQFQNSGENSSQGLEAAVKVKLDDWLLDLKSSYVASQNDITHINYVMFPKWMLNMGLSYQINQHSAIHANWTFKDQWQANQSENSQSLASYNRLDMAYYWQWRSDISFNLSVINLLNKTQYIPSVLGYPEGEIEPITRQLNLSLQWQY</sequence>
<dbReference type="Pfam" id="PF07715">
    <property type="entry name" value="Plug"/>
    <property type="match status" value="1"/>
</dbReference>
<evidence type="ECO:0000256" key="5">
    <source>
        <dbReference type="ARBA" id="ARBA00022692"/>
    </source>
</evidence>
<dbReference type="GO" id="GO:0044718">
    <property type="term" value="P:siderophore transmembrane transport"/>
    <property type="evidence" value="ECO:0007669"/>
    <property type="project" value="TreeGrafter"/>
</dbReference>
<evidence type="ECO:0000256" key="3">
    <source>
        <dbReference type="ARBA" id="ARBA00022448"/>
    </source>
</evidence>
<dbReference type="OrthoDB" id="9764669at2"/>
<dbReference type="KEGG" id="cate:C2869_21265"/>
<keyword evidence="3 11" id="KW-0813">Transport</keyword>
<evidence type="ECO:0000259" key="15">
    <source>
        <dbReference type="Pfam" id="PF07715"/>
    </source>
</evidence>
<keyword evidence="10 11" id="KW-0998">Cell outer membrane</keyword>
<name>A0A2S0VX31_9ALTE</name>